<accession>A0ACA9QEA7</accession>
<comment type="caution">
    <text evidence="1">The sequence shown here is derived from an EMBL/GenBank/DDBJ whole genome shotgun (WGS) entry which is preliminary data.</text>
</comment>
<evidence type="ECO:0000313" key="2">
    <source>
        <dbReference type="Proteomes" id="UP000789702"/>
    </source>
</evidence>
<reference evidence="1" key="1">
    <citation type="submission" date="2021-06" db="EMBL/GenBank/DDBJ databases">
        <authorList>
            <person name="Kallberg Y."/>
            <person name="Tangrot J."/>
            <person name="Rosling A."/>
        </authorList>
    </citation>
    <scope>NUCLEOTIDE SEQUENCE</scope>
    <source>
        <strain evidence="1">IL203A</strain>
    </source>
</reference>
<evidence type="ECO:0000313" key="1">
    <source>
        <dbReference type="EMBL" id="CAG8748148.1"/>
    </source>
</evidence>
<dbReference type="Proteomes" id="UP000789702">
    <property type="component" value="Unassembled WGS sequence"/>
</dbReference>
<feature type="non-terminal residue" evidence="1">
    <location>
        <position position="1"/>
    </location>
</feature>
<keyword evidence="2" id="KW-1185">Reference proteome</keyword>
<dbReference type="EMBL" id="CAJVPU010044690">
    <property type="protein sequence ID" value="CAG8748148.1"/>
    <property type="molecule type" value="Genomic_DNA"/>
</dbReference>
<proteinExistence type="predicted"/>
<sequence length="52" mass="5930">GPKYPLVEKAINIWVGQVLAASLVLTDKLGKSKDREFRRLLGIFEDELKFLN</sequence>
<protein>
    <submittedName>
        <fullName evidence="1">13344_t:CDS:1</fullName>
    </submittedName>
</protein>
<gene>
    <name evidence="1" type="ORF">DHETER_LOCUS14472</name>
</gene>
<name>A0ACA9QEA7_9GLOM</name>
<organism evidence="1 2">
    <name type="scientific">Dentiscutata heterogama</name>
    <dbReference type="NCBI Taxonomy" id="1316150"/>
    <lineage>
        <taxon>Eukaryota</taxon>
        <taxon>Fungi</taxon>
        <taxon>Fungi incertae sedis</taxon>
        <taxon>Mucoromycota</taxon>
        <taxon>Glomeromycotina</taxon>
        <taxon>Glomeromycetes</taxon>
        <taxon>Diversisporales</taxon>
        <taxon>Gigasporaceae</taxon>
        <taxon>Dentiscutata</taxon>
    </lineage>
</organism>
<feature type="non-terminal residue" evidence="1">
    <location>
        <position position="52"/>
    </location>
</feature>